<gene>
    <name evidence="1" type="ORF">LCI18_005218</name>
</gene>
<organism evidence="1 2">
    <name type="scientific">Fusarium solani subsp. cucurbitae</name>
    <name type="common">Neocosmosporum cucurbitae</name>
    <dbReference type="NCBI Taxonomy" id="2747967"/>
    <lineage>
        <taxon>Eukaryota</taxon>
        <taxon>Fungi</taxon>
        <taxon>Dikarya</taxon>
        <taxon>Ascomycota</taxon>
        <taxon>Pezizomycotina</taxon>
        <taxon>Sordariomycetes</taxon>
        <taxon>Hypocreomycetidae</taxon>
        <taxon>Hypocreales</taxon>
        <taxon>Nectriaceae</taxon>
        <taxon>Fusarium</taxon>
        <taxon>Fusarium solani species complex</taxon>
    </lineage>
</organism>
<proteinExistence type="predicted"/>
<evidence type="ECO:0000313" key="2">
    <source>
        <dbReference type="Proteomes" id="UP000830768"/>
    </source>
</evidence>
<name>A0ACD3YZ61_FUSSC</name>
<dbReference type="Proteomes" id="UP000830768">
    <property type="component" value="Chromosome 4"/>
</dbReference>
<reference evidence="1" key="1">
    <citation type="submission" date="2021-11" db="EMBL/GenBank/DDBJ databases">
        <title>Fusarium solani-melongenae Genome sequencing and assembly.</title>
        <authorList>
            <person name="Xie S."/>
            <person name="Huang L."/>
            <person name="Zhang X."/>
        </authorList>
    </citation>
    <scope>NUCLEOTIDE SEQUENCE</scope>
    <source>
        <strain evidence="1">CRI 24-3</strain>
    </source>
</reference>
<accession>A0ACD3YZ61</accession>
<dbReference type="EMBL" id="CP090033">
    <property type="protein sequence ID" value="UPK94283.1"/>
    <property type="molecule type" value="Genomic_DNA"/>
</dbReference>
<protein>
    <submittedName>
        <fullName evidence="1">Uncharacterized protein</fullName>
    </submittedName>
</protein>
<keyword evidence="2" id="KW-1185">Reference proteome</keyword>
<evidence type="ECO:0000313" key="1">
    <source>
        <dbReference type="EMBL" id="UPK94283.1"/>
    </source>
</evidence>
<sequence length="292" mass="32142">MYAPSFLDNDKRHQASPPDFFCFIFAFNTLTSNTPSSTIITTIIAIMPKGSLNLNSTGTALPPTAPSYPYKEDFTFSNITLASVSYRVSAESIAHVVPDVFELENEPLVTTVFIEYGMSTVGPYTETGTLVEVIYKGEKFDFSTQLILDNEAAIFAGREVFGYPKVFGNVQFANKPGAIISAYAERPAGRKVVEFDFTPERQLSELPKSDKRQINLRLIPSPVVGAAHTVKELVPAIMAFKSSEVWIGTGSIHFPRKSAIDKWADLNILKYEGAFLARNATATLYGSEPLEL</sequence>